<dbReference type="Gene3D" id="2.60.40.150">
    <property type="entry name" value="C2 domain"/>
    <property type="match status" value="1"/>
</dbReference>
<gene>
    <name evidence="3" type="ORF">PR048_032601</name>
</gene>
<comment type="caution">
    <text evidence="3">The sequence shown here is derived from an EMBL/GenBank/DDBJ whole genome shotgun (WGS) entry which is preliminary data.</text>
</comment>
<keyword evidence="4" id="KW-1185">Reference proteome</keyword>
<reference evidence="3 4" key="1">
    <citation type="submission" date="2023-02" db="EMBL/GenBank/DDBJ databases">
        <title>LHISI_Scaffold_Assembly.</title>
        <authorList>
            <person name="Stuart O.P."/>
            <person name="Cleave R."/>
            <person name="Magrath M.J.L."/>
            <person name="Mikheyev A.S."/>
        </authorList>
    </citation>
    <scope>NUCLEOTIDE SEQUENCE [LARGE SCALE GENOMIC DNA]</scope>
    <source>
        <strain evidence="3">Daus_M_001</strain>
        <tissue evidence="3">Leg muscle</tissue>
    </source>
</reference>
<feature type="domain" description="C2 DOCK-type" evidence="2">
    <location>
        <begin position="1"/>
        <end position="90"/>
    </location>
</feature>
<evidence type="ECO:0000256" key="1">
    <source>
        <dbReference type="PROSITE-ProRule" id="PRU00983"/>
    </source>
</evidence>
<dbReference type="Pfam" id="PF14429">
    <property type="entry name" value="DOCK-C2"/>
    <property type="match status" value="1"/>
</dbReference>
<dbReference type="PANTHER" id="PTHR45653:SF12">
    <property type="entry name" value="SPONGE, ISOFORM E"/>
    <property type="match status" value="1"/>
</dbReference>
<evidence type="ECO:0000259" key="2">
    <source>
        <dbReference type="PROSITE" id="PS51650"/>
    </source>
</evidence>
<organism evidence="3 4">
    <name type="scientific">Dryococelus australis</name>
    <dbReference type="NCBI Taxonomy" id="614101"/>
    <lineage>
        <taxon>Eukaryota</taxon>
        <taxon>Metazoa</taxon>
        <taxon>Ecdysozoa</taxon>
        <taxon>Arthropoda</taxon>
        <taxon>Hexapoda</taxon>
        <taxon>Insecta</taxon>
        <taxon>Pterygota</taxon>
        <taxon>Neoptera</taxon>
        <taxon>Polyneoptera</taxon>
        <taxon>Phasmatodea</taxon>
        <taxon>Verophasmatodea</taxon>
        <taxon>Anareolatae</taxon>
        <taxon>Phasmatidae</taxon>
        <taxon>Eurycanthinae</taxon>
        <taxon>Dryococelus</taxon>
    </lineage>
</organism>
<evidence type="ECO:0000313" key="4">
    <source>
        <dbReference type="Proteomes" id="UP001159363"/>
    </source>
</evidence>
<dbReference type="InterPro" id="IPR027007">
    <property type="entry name" value="C2_DOCK-type_domain"/>
</dbReference>
<dbReference type="Proteomes" id="UP001159363">
    <property type="component" value="Chromosome 15"/>
</dbReference>
<evidence type="ECO:0000313" key="3">
    <source>
        <dbReference type="EMBL" id="KAJ8866740.1"/>
    </source>
</evidence>
<sequence length="111" mass="12154">MCLLAAREKTDNKKLFGFSFARLMERGGATLKDGQHELYIYKCEERTRLDHAAYLQLPSSAADCTQPSAASAASFPRSSKETVCIHTLLCSTKLTQNGTVPHTSPSSCLNK</sequence>
<protein>
    <recommendedName>
        <fullName evidence="2">C2 DOCK-type domain-containing protein</fullName>
    </recommendedName>
</protein>
<comment type="similarity">
    <text evidence="1">Belongs to the DOCK family.</text>
</comment>
<dbReference type="InterPro" id="IPR026791">
    <property type="entry name" value="DOCK"/>
</dbReference>
<accession>A0ABQ9G2N5</accession>
<dbReference type="EMBL" id="JARBHB010000016">
    <property type="protein sequence ID" value="KAJ8866740.1"/>
    <property type="molecule type" value="Genomic_DNA"/>
</dbReference>
<dbReference type="PROSITE" id="PS51650">
    <property type="entry name" value="C2_DOCK"/>
    <property type="match status" value="1"/>
</dbReference>
<dbReference type="InterPro" id="IPR035892">
    <property type="entry name" value="C2_domain_sf"/>
</dbReference>
<proteinExistence type="inferred from homology"/>
<dbReference type="PANTHER" id="PTHR45653">
    <property type="entry name" value="DEDICATOR OF CYTOKINESIS"/>
    <property type="match status" value="1"/>
</dbReference>
<name>A0ABQ9G2N5_9NEOP</name>